<dbReference type="EMBL" id="JBIYXZ010002075">
    <property type="protein sequence ID" value="KAL3057853.1"/>
    <property type="molecule type" value="Genomic_DNA"/>
</dbReference>
<dbReference type="AlphaFoldDB" id="A0ABD2GVN8"/>
<feature type="region of interest" description="Disordered" evidence="2">
    <location>
        <begin position="230"/>
        <end position="267"/>
    </location>
</feature>
<accession>A0ABD2GVN8</accession>
<evidence type="ECO:0000256" key="1">
    <source>
        <dbReference type="SAM" id="Coils"/>
    </source>
</evidence>
<evidence type="ECO:0008006" key="5">
    <source>
        <dbReference type="Google" id="ProtNLM"/>
    </source>
</evidence>
<dbReference type="PANTHER" id="PTHR14628:SF1">
    <property type="entry name" value="BEN DOMAIN-CONTAINING PROTEIN 5"/>
    <property type="match status" value="1"/>
</dbReference>
<proteinExistence type="predicted"/>
<feature type="coiled-coil region" evidence="1">
    <location>
        <begin position="168"/>
        <end position="216"/>
    </location>
</feature>
<evidence type="ECO:0000256" key="2">
    <source>
        <dbReference type="SAM" id="MobiDB-lite"/>
    </source>
</evidence>
<reference evidence="3 4" key="1">
    <citation type="journal article" date="2022" name="G3 (Bethesda)">
        <title>Evaluating Illumina-, Nanopore-, and PacBio-based genome assembly strategies with the bald notothen, Trematomus borchgrevinki.</title>
        <authorList>
            <person name="Rayamajhi N."/>
            <person name="Cheng C.C."/>
            <person name="Catchen J.M."/>
        </authorList>
    </citation>
    <scope>NUCLEOTIDE SEQUENCE [LARGE SCALE GENOMIC DNA]</scope>
    <source>
        <strain evidence="3">AGRC-2024</strain>
    </source>
</reference>
<evidence type="ECO:0000313" key="4">
    <source>
        <dbReference type="Proteomes" id="UP001619887"/>
    </source>
</evidence>
<keyword evidence="1" id="KW-0175">Coiled coil</keyword>
<keyword evidence="4" id="KW-1185">Reference proteome</keyword>
<organism evidence="3 4">
    <name type="scientific">Pagothenia borchgrevinki</name>
    <name type="common">Bald rockcod</name>
    <name type="synonym">Trematomus borchgrevinki</name>
    <dbReference type="NCBI Taxonomy" id="8213"/>
    <lineage>
        <taxon>Eukaryota</taxon>
        <taxon>Metazoa</taxon>
        <taxon>Chordata</taxon>
        <taxon>Craniata</taxon>
        <taxon>Vertebrata</taxon>
        <taxon>Euteleostomi</taxon>
        <taxon>Actinopterygii</taxon>
        <taxon>Neopterygii</taxon>
        <taxon>Teleostei</taxon>
        <taxon>Neoteleostei</taxon>
        <taxon>Acanthomorphata</taxon>
        <taxon>Eupercaria</taxon>
        <taxon>Perciformes</taxon>
        <taxon>Notothenioidei</taxon>
        <taxon>Nototheniidae</taxon>
        <taxon>Pagothenia</taxon>
    </lineage>
</organism>
<dbReference type="Proteomes" id="UP001619887">
    <property type="component" value="Unassembled WGS sequence"/>
</dbReference>
<reference evidence="3 4" key="2">
    <citation type="journal article" date="2024" name="G3 (Bethesda)">
        <title>The genome of the cryopelagic Antarctic bald notothen, Trematomus borchgrevinki.</title>
        <authorList>
            <person name="Rayamajhi N."/>
            <person name="Rivera-Colon A.G."/>
            <person name="Minhas B.F."/>
            <person name="Cheng C.C."/>
            <person name="Catchen J.M."/>
        </authorList>
    </citation>
    <scope>NUCLEOTIDE SEQUENCE [LARGE SCALE GENOMIC DNA]</scope>
    <source>
        <strain evidence="3">AGRC-2024</strain>
    </source>
</reference>
<feature type="compositionally biased region" description="Basic and acidic residues" evidence="2">
    <location>
        <begin position="251"/>
        <end position="267"/>
    </location>
</feature>
<dbReference type="Gene3D" id="1.10.10.2590">
    <property type="entry name" value="BEN domain"/>
    <property type="match status" value="1"/>
</dbReference>
<feature type="region of interest" description="Disordered" evidence="2">
    <location>
        <begin position="127"/>
        <end position="157"/>
    </location>
</feature>
<dbReference type="InterPro" id="IPR040391">
    <property type="entry name" value="BEND5"/>
</dbReference>
<name>A0ABD2GVN8_PAGBO</name>
<protein>
    <recommendedName>
        <fullName evidence="5">BEN domain-containing protein 5</fullName>
    </recommendedName>
</protein>
<gene>
    <name evidence="3" type="ORF">OYC64_008160</name>
</gene>
<dbReference type="PANTHER" id="PTHR14628">
    <property type="entry name" value="BEN DOMAIN-CONTAINING PROTEIN 5"/>
    <property type="match status" value="1"/>
</dbReference>
<sequence length="385" mass="44435">MFAYVKYTDGYKAVVPISFIKHFDFKTYQRDILYQILWENEYFNGQVLLVKETREEIEESTVNPQKRIRVPKIHLEEGVMEENNEGTSAEKDGLKKKAKAIKAAEGGEKRKSLMQILTEKKALKNKNPLYTTEKKRKREETLPDSFSDSDEDGGVVPQKMYDDINIKYHQLQRKHQALTHDLDQCKQKSTELENGKSELEQEVVTYREVNLTLQQNIDKLLKEIFSQRSETSRTCEPAIPPLTPPGQNTTSEREPDQPIHGPRQMEKKDGKIHIGTDIWLREEVWRKIDSTTKDSLFVKELAVAIWGTAELMGRSVSGKECLGKTTEAKPPLTPCKLGTLKECFRGWLTKQNVEKTEREKREKLAGYFISQKIQDLVKSGKKQSK</sequence>
<comment type="caution">
    <text evidence="3">The sequence shown here is derived from an EMBL/GenBank/DDBJ whole genome shotgun (WGS) entry which is preliminary data.</text>
</comment>
<evidence type="ECO:0000313" key="3">
    <source>
        <dbReference type="EMBL" id="KAL3057853.1"/>
    </source>
</evidence>